<sequence length="85" mass="9069">MKTFTYTVQDELGIHARPAGMLAKAAAGFKSTITLDNGAKKADARRLMAIMSMGVKKGVEVTVTVEGEDEDAAAAAMEEFFKTNL</sequence>
<protein>
    <submittedName>
        <fullName evidence="5">HPr family phosphocarrier protein</fullName>
    </submittedName>
</protein>
<organism evidence="5 6">
    <name type="scientific">Hominiventricola filiformis</name>
    <dbReference type="NCBI Taxonomy" id="2885352"/>
    <lineage>
        <taxon>Bacteria</taxon>
        <taxon>Bacillati</taxon>
        <taxon>Bacillota</taxon>
        <taxon>Clostridia</taxon>
        <taxon>Lachnospirales</taxon>
        <taxon>Lachnospiraceae</taxon>
        <taxon>Hominiventricola</taxon>
    </lineage>
</organism>
<dbReference type="GO" id="GO:0009401">
    <property type="term" value="P:phosphoenolpyruvate-dependent sugar phosphotransferase system"/>
    <property type="evidence" value="ECO:0007669"/>
    <property type="project" value="UniProtKB-KW"/>
</dbReference>
<dbReference type="PANTHER" id="PTHR33705">
    <property type="entry name" value="PHOSPHOCARRIER PROTEIN HPR"/>
    <property type="match status" value="1"/>
</dbReference>
<evidence type="ECO:0000256" key="2">
    <source>
        <dbReference type="ARBA" id="ARBA00022490"/>
    </source>
</evidence>
<comment type="subcellular location">
    <subcellularLocation>
        <location evidence="1">Cytoplasm</location>
    </subcellularLocation>
</comment>
<dbReference type="Proteomes" id="UP001198220">
    <property type="component" value="Unassembled WGS sequence"/>
</dbReference>
<dbReference type="EMBL" id="JAJEPS010000023">
    <property type="protein sequence ID" value="MCC2127533.1"/>
    <property type="molecule type" value="Genomic_DNA"/>
</dbReference>
<evidence type="ECO:0000313" key="5">
    <source>
        <dbReference type="EMBL" id="MCC2127533.1"/>
    </source>
</evidence>
<dbReference type="RefSeq" id="WP_118769768.1">
    <property type="nucleotide sequence ID" value="NZ_JAJEPS010000023.1"/>
</dbReference>
<feature type="domain" description="HPr" evidence="4">
    <location>
        <begin position="1"/>
        <end position="85"/>
    </location>
</feature>
<keyword evidence="3" id="KW-0598">Phosphotransferase system</keyword>
<dbReference type="InterPro" id="IPR000032">
    <property type="entry name" value="HPr-like"/>
</dbReference>
<keyword evidence="2" id="KW-0963">Cytoplasm</keyword>
<keyword evidence="6" id="KW-1185">Reference proteome</keyword>
<reference evidence="5 6" key="1">
    <citation type="submission" date="2021-10" db="EMBL/GenBank/DDBJ databases">
        <title>Anaerobic single-cell dispensing facilitates the cultivation of human gut bacteria.</title>
        <authorList>
            <person name="Afrizal A."/>
        </authorList>
    </citation>
    <scope>NUCLEOTIDE SEQUENCE [LARGE SCALE GENOMIC DNA]</scope>
    <source>
        <strain evidence="5 6">CLA-AA-H276</strain>
    </source>
</reference>
<evidence type="ECO:0000256" key="1">
    <source>
        <dbReference type="ARBA" id="ARBA00004496"/>
    </source>
</evidence>
<dbReference type="CDD" id="cd00367">
    <property type="entry name" value="PTS-HPr_like"/>
    <property type="match status" value="1"/>
</dbReference>
<dbReference type="InterPro" id="IPR035895">
    <property type="entry name" value="HPr-like_sf"/>
</dbReference>
<dbReference type="GO" id="GO:0005737">
    <property type="term" value="C:cytoplasm"/>
    <property type="evidence" value="ECO:0007669"/>
    <property type="project" value="UniProtKB-SubCell"/>
</dbReference>
<dbReference type="Gene3D" id="3.30.1340.10">
    <property type="entry name" value="HPr-like"/>
    <property type="match status" value="1"/>
</dbReference>
<dbReference type="InterPro" id="IPR050399">
    <property type="entry name" value="HPr"/>
</dbReference>
<dbReference type="PRINTS" id="PR00107">
    <property type="entry name" value="PHOSPHOCPHPR"/>
</dbReference>
<dbReference type="NCBIfam" id="TIGR01003">
    <property type="entry name" value="PTS_HPr_family"/>
    <property type="match status" value="1"/>
</dbReference>
<accession>A0AAE3DB18</accession>
<name>A0AAE3DB18_9FIRM</name>
<proteinExistence type="predicted"/>
<dbReference type="SUPFAM" id="SSF55594">
    <property type="entry name" value="HPr-like"/>
    <property type="match status" value="1"/>
</dbReference>
<gene>
    <name evidence="5" type="ORF">LKD36_15365</name>
</gene>
<dbReference type="Pfam" id="PF00381">
    <property type="entry name" value="PTS-HPr"/>
    <property type="match status" value="1"/>
</dbReference>
<dbReference type="PANTHER" id="PTHR33705:SF2">
    <property type="entry name" value="PHOSPHOCARRIER PROTEIN NPR"/>
    <property type="match status" value="1"/>
</dbReference>
<evidence type="ECO:0000313" key="6">
    <source>
        <dbReference type="Proteomes" id="UP001198220"/>
    </source>
</evidence>
<evidence type="ECO:0000256" key="3">
    <source>
        <dbReference type="ARBA" id="ARBA00022683"/>
    </source>
</evidence>
<evidence type="ECO:0000259" key="4">
    <source>
        <dbReference type="PROSITE" id="PS51350"/>
    </source>
</evidence>
<dbReference type="PROSITE" id="PS51350">
    <property type="entry name" value="PTS_HPR_DOM"/>
    <property type="match status" value="1"/>
</dbReference>
<dbReference type="AlphaFoldDB" id="A0AAE3DB18"/>
<comment type="caution">
    <text evidence="5">The sequence shown here is derived from an EMBL/GenBank/DDBJ whole genome shotgun (WGS) entry which is preliminary data.</text>
</comment>